<feature type="transmembrane region" description="Helical" evidence="7">
    <location>
        <begin position="192"/>
        <end position="212"/>
    </location>
</feature>
<evidence type="ECO:0000256" key="5">
    <source>
        <dbReference type="ARBA" id="ARBA00022989"/>
    </source>
</evidence>
<evidence type="ECO:0008006" key="10">
    <source>
        <dbReference type="Google" id="ProtNLM"/>
    </source>
</evidence>
<dbReference type="PANTHER" id="PTHR15071:SF0">
    <property type="entry name" value="MANNOSE 6-PHOSPHATE RECEPTOR-LIKE PROTEIN 1"/>
    <property type="match status" value="1"/>
</dbReference>
<gene>
    <name evidence="8" type="ORF">RRG08_034077</name>
</gene>
<dbReference type="GO" id="GO:0015031">
    <property type="term" value="P:protein transport"/>
    <property type="evidence" value="ECO:0007669"/>
    <property type="project" value="UniProtKB-KW"/>
</dbReference>
<evidence type="ECO:0000256" key="6">
    <source>
        <dbReference type="ARBA" id="ARBA00023136"/>
    </source>
</evidence>
<sequence>MQVTPLIKDPTKPYAGNSSHQRFYKPYAVPGFDYFNLTAAVWALNLNQSCVSPRSSSNTSPCILYIAFCQNLDWLVLEPCKGSSVCQVADAANHSLGASSENPFASDDVPALQAKFFNGDPYPSASEVTCHLKTVVTFTCSRKAKWLVGGSTHTVKQAPWLRFIKFNANTCQMDIGFFFAGACKYPEQKEQVGAGTVVIIVFSISFFLYLVIGSLINVSQGRSGVEILPHHNFWQMLPTYIKEGFMFTFCRSSRRNSSDYSAI</sequence>
<keyword evidence="5 7" id="KW-1133">Transmembrane helix</keyword>
<keyword evidence="4" id="KW-0653">Protein transport</keyword>
<reference evidence="8" key="1">
    <citation type="journal article" date="2023" name="G3 (Bethesda)">
        <title>A reference genome for the long-term kleptoplast-retaining sea slug Elysia crispata morphotype clarki.</title>
        <authorList>
            <person name="Eastman K.E."/>
            <person name="Pendleton A.L."/>
            <person name="Shaikh M.A."/>
            <person name="Suttiyut T."/>
            <person name="Ogas R."/>
            <person name="Tomko P."/>
            <person name="Gavelis G."/>
            <person name="Widhalm J.R."/>
            <person name="Wisecaver J.H."/>
        </authorList>
    </citation>
    <scope>NUCLEOTIDE SEQUENCE</scope>
    <source>
        <strain evidence="8">ECLA1</strain>
    </source>
</reference>
<dbReference type="GO" id="GO:0034045">
    <property type="term" value="C:phagophore assembly site membrane"/>
    <property type="evidence" value="ECO:0007669"/>
    <property type="project" value="UniProtKB-SubCell"/>
</dbReference>
<organism evidence="8 9">
    <name type="scientific">Elysia crispata</name>
    <name type="common">lettuce slug</name>
    <dbReference type="NCBI Taxonomy" id="231223"/>
    <lineage>
        <taxon>Eukaryota</taxon>
        <taxon>Metazoa</taxon>
        <taxon>Spiralia</taxon>
        <taxon>Lophotrochozoa</taxon>
        <taxon>Mollusca</taxon>
        <taxon>Gastropoda</taxon>
        <taxon>Heterobranchia</taxon>
        <taxon>Euthyneura</taxon>
        <taxon>Panpulmonata</taxon>
        <taxon>Sacoglossa</taxon>
        <taxon>Placobranchoidea</taxon>
        <taxon>Plakobranchidae</taxon>
        <taxon>Elysia</taxon>
    </lineage>
</organism>
<name>A0AAE1B5F7_9GAST</name>
<dbReference type="EMBL" id="JAWDGP010000589">
    <property type="protein sequence ID" value="KAK3799281.1"/>
    <property type="molecule type" value="Genomic_DNA"/>
</dbReference>
<dbReference type="Proteomes" id="UP001283361">
    <property type="component" value="Unassembled WGS sequence"/>
</dbReference>
<evidence type="ECO:0000256" key="1">
    <source>
        <dbReference type="ARBA" id="ARBA00004472"/>
    </source>
</evidence>
<keyword evidence="6 7" id="KW-0472">Membrane</keyword>
<comment type="caution">
    <text evidence="8">The sequence shown here is derived from an EMBL/GenBank/DDBJ whole genome shotgun (WGS) entry which is preliminary data.</text>
</comment>
<dbReference type="InterPro" id="IPR018939">
    <property type="entry name" value="Autophagy-rel_prot_27"/>
</dbReference>
<accession>A0AAE1B5F7</accession>
<dbReference type="SUPFAM" id="SSF50911">
    <property type="entry name" value="Mannose 6-phosphate receptor domain"/>
    <property type="match status" value="1"/>
</dbReference>
<evidence type="ECO:0000256" key="4">
    <source>
        <dbReference type="ARBA" id="ARBA00022927"/>
    </source>
</evidence>
<evidence type="ECO:0000313" key="9">
    <source>
        <dbReference type="Proteomes" id="UP001283361"/>
    </source>
</evidence>
<dbReference type="InterPro" id="IPR009011">
    <property type="entry name" value="Man6P_isomerase_rcpt-bd_dom_sf"/>
</dbReference>
<dbReference type="PANTHER" id="PTHR15071">
    <property type="entry name" value="MANNOSE-6-PHOSPHATE RECEPTOR FAMILY MEMBER"/>
    <property type="match status" value="1"/>
</dbReference>
<keyword evidence="4" id="KW-0813">Transport</keyword>
<protein>
    <recommendedName>
        <fullName evidence="10">Cation-dependent mannose-6-phosphate receptor</fullName>
    </recommendedName>
</protein>
<evidence type="ECO:0000313" key="8">
    <source>
        <dbReference type="EMBL" id="KAK3799281.1"/>
    </source>
</evidence>
<keyword evidence="2 7" id="KW-0812">Transmembrane</keyword>
<dbReference type="GO" id="GO:0000139">
    <property type="term" value="C:Golgi membrane"/>
    <property type="evidence" value="ECO:0007669"/>
    <property type="project" value="UniProtKB-SubCell"/>
</dbReference>
<dbReference type="Pfam" id="PF09451">
    <property type="entry name" value="ATG27"/>
    <property type="match status" value="1"/>
</dbReference>
<dbReference type="AlphaFoldDB" id="A0AAE1B5F7"/>
<evidence type="ECO:0000256" key="7">
    <source>
        <dbReference type="SAM" id="Phobius"/>
    </source>
</evidence>
<comment type="subcellular location">
    <subcellularLocation>
        <location evidence="1">Preautophagosomal structure membrane</location>
        <topology evidence="1">Single-pass type I membrane protein</topology>
    </subcellularLocation>
</comment>
<dbReference type="Gene3D" id="2.70.130.10">
    <property type="entry name" value="Mannose-6-phosphate receptor binding domain"/>
    <property type="match status" value="1"/>
</dbReference>
<keyword evidence="3" id="KW-0732">Signal</keyword>
<evidence type="ECO:0000256" key="2">
    <source>
        <dbReference type="ARBA" id="ARBA00022692"/>
    </source>
</evidence>
<keyword evidence="9" id="KW-1185">Reference proteome</keyword>
<evidence type="ECO:0000256" key="3">
    <source>
        <dbReference type="ARBA" id="ARBA00022729"/>
    </source>
</evidence>
<proteinExistence type="predicted"/>